<accession>A0AAE0GVI7</accession>
<name>A0AAE0GVI7_9CHLO</name>
<evidence type="ECO:0000313" key="2">
    <source>
        <dbReference type="Proteomes" id="UP001190700"/>
    </source>
</evidence>
<dbReference type="AlphaFoldDB" id="A0AAE0GVI7"/>
<organism evidence="1 2">
    <name type="scientific">Cymbomonas tetramitiformis</name>
    <dbReference type="NCBI Taxonomy" id="36881"/>
    <lineage>
        <taxon>Eukaryota</taxon>
        <taxon>Viridiplantae</taxon>
        <taxon>Chlorophyta</taxon>
        <taxon>Pyramimonadophyceae</taxon>
        <taxon>Pyramimonadales</taxon>
        <taxon>Pyramimonadaceae</taxon>
        <taxon>Cymbomonas</taxon>
    </lineage>
</organism>
<sequence>MHMITGALDEIDYDEPESWYACYAFEDKEQIPYCSPLGVRKAFQSTRWHSCSLLDQQDAANADVFYVHPTVTSDLADLEGNISMQQIEGQIKDVIAVQAGCYNGSCRIYSPKYRYNQELYQVIERRNTSKSADNLGILDYFTLPARQTLGTSQSMRSNALRKDVDGDAFETAYSDIFKAFFHYLDNFNDGRPYILAGDGRGSQHLLRLIQDVEDFDEAPLHNLVAAYLLGCQVNHECFKKTPLCSSPYHTGCVISFPDQPRFQILPQPSPWFEPEEKAYPFPTYTASLSNAVCTNPLFWESTVGKEGLSSLHLGALGPDNLVHAGLIRAVCRESGKLELMFVDQRLGSSLYELSPFELFWLDIRENVSLRIAAKEFEVEAKQKQTTQNYLLPTQKVVNWLYQDELARL</sequence>
<keyword evidence="2" id="KW-1185">Reference proteome</keyword>
<reference evidence="1 2" key="1">
    <citation type="journal article" date="2015" name="Genome Biol. Evol.">
        <title>Comparative Genomics of a Bacterivorous Green Alga Reveals Evolutionary Causalities and Consequences of Phago-Mixotrophic Mode of Nutrition.</title>
        <authorList>
            <person name="Burns J.A."/>
            <person name="Paasch A."/>
            <person name="Narechania A."/>
            <person name="Kim E."/>
        </authorList>
    </citation>
    <scope>NUCLEOTIDE SEQUENCE [LARGE SCALE GENOMIC DNA]</scope>
    <source>
        <strain evidence="1 2">PLY_AMNH</strain>
    </source>
</reference>
<gene>
    <name evidence="1" type="ORF">CYMTET_7159</name>
</gene>
<dbReference type="InterPro" id="IPR021440">
    <property type="entry name" value="DUF3089"/>
</dbReference>
<evidence type="ECO:0000313" key="1">
    <source>
        <dbReference type="EMBL" id="KAK3285220.1"/>
    </source>
</evidence>
<protein>
    <submittedName>
        <fullName evidence="1">Uncharacterized protein</fullName>
    </submittedName>
</protein>
<comment type="caution">
    <text evidence="1">The sequence shown here is derived from an EMBL/GenBank/DDBJ whole genome shotgun (WGS) entry which is preliminary data.</text>
</comment>
<dbReference type="Pfam" id="PF11288">
    <property type="entry name" value="DUF3089"/>
    <property type="match status" value="2"/>
</dbReference>
<dbReference type="Proteomes" id="UP001190700">
    <property type="component" value="Unassembled WGS sequence"/>
</dbReference>
<dbReference type="EMBL" id="LGRX02001913">
    <property type="protein sequence ID" value="KAK3285220.1"/>
    <property type="molecule type" value="Genomic_DNA"/>
</dbReference>
<proteinExistence type="predicted"/>